<proteinExistence type="predicted"/>
<keyword evidence="3" id="KW-1185">Reference proteome</keyword>
<dbReference type="Proteomes" id="UP001447188">
    <property type="component" value="Unassembled WGS sequence"/>
</dbReference>
<evidence type="ECO:0000313" key="3">
    <source>
        <dbReference type="Proteomes" id="UP001447188"/>
    </source>
</evidence>
<gene>
    <name evidence="2" type="ORF">Q9L58_000594</name>
</gene>
<protein>
    <submittedName>
        <fullName evidence="2">Uncharacterized protein</fullName>
    </submittedName>
</protein>
<reference evidence="2 3" key="1">
    <citation type="submission" date="2024-02" db="EMBL/GenBank/DDBJ databases">
        <title>Discinaceae phylogenomics.</title>
        <authorList>
            <person name="Dirks A.C."/>
            <person name="James T.Y."/>
        </authorList>
    </citation>
    <scope>NUCLEOTIDE SEQUENCE [LARGE SCALE GENOMIC DNA]</scope>
    <source>
        <strain evidence="2 3">ACD0624</strain>
    </source>
</reference>
<organism evidence="2 3">
    <name type="scientific">Discina gigas</name>
    <dbReference type="NCBI Taxonomy" id="1032678"/>
    <lineage>
        <taxon>Eukaryota</taxon>
        <taxon>Fungi</taxon>
        <taxon>Dikarya</taxon>
        <taxon>Ascomycota</taxon>
        <taxon>Pezizomycotina</taxon>
        <taxon>Pezizomycetes</taxon>
        <taxon>Pezizales</taxon>
        <taxon>Discinaceae</taxon>
        <taxon>Discina</taxon>
    </lineage>
</organism>
<dbReference type="EMBL" id="JBBBZM010000004">
    <property type="protein sequence ID" value="KAL0640314.1"/>
    <property type="molecule type" value="Genomic_DNA"/>
</dbReference>
<feature type="region of interest" description="Disordered" evidence="1">
    <location>
        <begin position="178"/>
        <end position="226"/>
    </location>
</feature>
<sequence>MPFANPSAQYIVNARNKQASMNSYKQDQWLSYKERSTSQRHLSAGFSCGARDPDWDFIDRQALQELRPSGTDASYKFASEENPMQLRNDNGGMDDDEFDEGDENTYPFNADVTSQTPAGKAMSEVPECESGSSEGEGSEDEMLDVMDSAVPESFNPVVFAQEGGDDMMMEMEMEMQMTTAANSNNKRKRWGDDENCVQQQQQSPFPAAAEWGAFPDSNAKRVRVRG</sequence>
<evidence type="ECO:0000256" key="1">
    <source>
        <dbReference type="SAM" id="MobiDB-lite"/>
    </source>
</evidence>
<feature type="compositionally biased region" description="Low complexity" evidence="1">
    <location>
        <begin position="123"/>
        <end position="135"/>
    </location>
</feature>
<name>A0ABR3GWQ7_9PEZI</name>
<accession>A0ABR3GWQ7</accession>
<evidence type="ECO:0000313" key="2">
    <source>
        <dbReference type="EMBL" id="KAL0640314.1"/>
    </source>
</evidence>
<feature type="region of interest" description="Disordered" evidence="1">
    <location>
        <begin position="114"/>
        <end position="141"/>
    </location>
</feature>
<comment type="caution">
    <text evidence="2">The sequence shown here is derived from an EMBL/GenBank/DDBJ whole genome shotgun (WGS) entry which is preliminary data.</text>
</comment>